<keyword evidence="6 7" id="KW-0472">Membrane</keyword>
<evidence type="ECO:0000259" key="8">
    <source>
        <dbReference type="PROSITE" id="PS50928"/>
    </source>
</evidence>
<comment type="similarity">
    <text evidence="7">Belongs to the binding-protein-dependent transport system permease family.</text>
</comment>
<feature type="transmembrane region" description="Helical" evidence="7">
    <location>
        <begin position="115"/>
        <end position="139"/>
    </location>
</feature>
<proteinExistence type="inferred from homology"/>
<dbReference type="PANTHER" id="PTHR30465:SF55">
    <property type="entry name" value="OLIGOPEPTIDE ABC TRANSPORTER, PERMEASE PROTEIN"/>
    <property type="match status" value="1"/>
</dbReference>
<comment type="subcellular location">
    <subcellularLocation>
        <location evidence="1 7">Cell membrane</location>
        <topology evidence="1 7">Multi-pass membrane protein</topology>
    </subcellularLocation>
</comment>
<reference evidence="9" key="1">
    <citation type="journal article" date="2020" name="mSystems">
        <title>Genome- and Community-Level Interaction Insights into Carbon Utilization and Element Cycling Functions of Hydrothermarchaeota in Hydrothermal Sediment.</title>
        <authorList>
            <person name="Zhou Z."/>
            <person name="Liu Y."/>
            <person name="Xu W."/>
            <person name="Pan J."/>
            <person name="Luo Z.H."/>
            <person name="Li M."/>
        </authorList>
    </citation>
    <scope>NUCLEOTIDE SEQUENCE [LARGE SCALE GENOMIC DNA]</scope>
    <source>
        <strain evidence="9">SpSt-82</strain>
    </source>
</reference>
<dbReference type="CDD" id="cd06261">
    <property type="entry name" value="TM_PBP2"/>
    <property type="match status" value="1"/>
</dbReference>
<dbReference type="PROSITE" id="PS50928">
    <property type="entry name" value="ABC_TM1"/>
    <property type="match status" value="1"/>
</dbReference>
<keyword evidence="4 7" id="KW-0812">Transmembrane</keyword>
<dbReference type="Gene3D" id="1.10.3720.10">
    <property type="entry name" value="MetI-like"/>
    <property type="match status" value="1"/>
</dbReference>
<keyword evidence="2 7" id="KW-0813">Transport</keyword>
<accession>A0A7V4WJH2</accession>
<evidence type="ECO:0000256" key="1">
    <source>
        <dbReference type="ARBA" id="ARBA00004651"/>
    </source>
</evidence>
<sequence length="337" mass="37904">MGTKTLRIYLITRFLQYVLVIFLGLTLVFFIPRLLPQDPIRAIIGQFQQQGAGLDAKTVETMVATFQELFGLSGSLLTQYVSFWKRVLTLDFGPSFFQFPTPVSQLIRRFLPWTLGLMLSSTIAAWLLGNVVGGIAGYFSQKRWAKFLDTLATVIRPMPHYVFGLVLLILFAYLWKIFPLGGGTSIGKTPSFTIASFLDILRHSFLPALTMVTLNGTAWYHQMRLLVQNVKNEDFVRHAKFGGVHTWRLVSQYVIRNAMLPQVTGLALSIGQIYSAAIIVEIVFSYPGLGTLLFEAISRADYNLIMGIAAISIFMVSTLVLIVDLCYPLLDPRIRYK</sequence>
<feature type="transmembrane region" description="Helical" evidence="7">
    <location>
        <begin position="263"/>
        <end position="284"/>
    </location>
</feature>
<evidence type="ECO:0000256" key="3">
    <source>
        <dbReference type="ARBA" id="ARBA00022475"/>
    </source>
</evidence>
<evidence type="ECO:0000256" key="6">
    <source>
        <dbReference type="ARBA" id="ARBA00023136"/>
    </source>
</evidence>
<dbReference type="GO" id="GO:0005886">
    <property type="term" value="C:plasma membrane"/>
    <property type="evidence" value="ECO:0007669"/>
    <property type="project" value="UniProtKB-SubCell"/>
</dbReference>
<dbReference type="InterPro" id="IPR000515">
    <property type="entry name" value="MetI-like"/>
</dbReference>
<name>A0A7V4WJH2_9BACT</name>
<dbReference type="GO" id="GO:0055085">
    <property type="term" value="P:transmembrane transport"/>
    <property type="evidence" value="ECO:0007669"/>
    <property type="project" value="InterPro"/>
</dbReference>
<dbReference type="Pfam" id="PF00528">
    <property type="entry name" value="BPD_transp_1"/>
    <property type="match status" value="1"/>
</dbReference>
<keyword evidence="5 7" id="KW-1133">Transmembrane helix</keyword>
<feature type="transmembrane region" description="Helical" evidence="7">
    <location>
        <begin position="304"/>
        <end position="330"/>
    </location>
</feature>
<evidence type="ECO:0000256" key="4">
    <source>
        <dbReference type="ARBA" id="ARBA00022692"/>
    </source>
</evidence>
<feature type="transmembrane region" description="Helical" evidence="7">
    <location>
        <begin position="14"/>
        <end position="35"/>
    </location>
</feature>
<dbReference type="InterPro" id="IPR035906">
    <property type="entry name" value="MetI-like_sf"/>
</dbReference>
<keyword evidence="3" id="KW-1003">Cell membrane</keyword>
<dbReference type="AlphaFoldDB" id="A0A7V4WJH2"/>
<organism evidence="9">
    <name type="scientific">Candidatus Caldatribacterium saccharofermentans</name>
    <dbReference type="NCBI Taxonomy" id="1454753"/>
    <lineage>
        <taxon>Bacteria</taxon>
        <taxon>Pseudomonadati</taxon>
        <taxon>Atribacterota</taxon>
        <taxon>Atribacteria</taxon>
        <taxon>Atribacterales</taxon>
        <taxon>Candidatus Caldatribacteriaceae</taxon>
        <taxon>Candidatus Caldatribacterium</taxon>
    </lineage>
</organism>
<dbReference type="EMBL" id="DTIY01000006">
    <property type="protein sequence ID" value="HGY38360.1"/>
    <property type="molecule type" value="Genomic_DNA"/>
</dbReference>
<evidence type="ECO:0000256" key="5">
    <source>
        <dbReference type="ARBA" id="ARBA00022989"/>
    </source>
</evidence>
<feature type="transmembrane region" description="Helical" evidence="7">
    <location>
        <begin position="159"/>
        <end position="178"/>
    </location>
</feature>
<feature type="domain" description="ABC transmembrane type-1" evidence="8">
    <location>
        <begin position="111"/>
        <end position="323"/>
    </location>
</feature>
<evidence type="ECO:0000256" key="7">
    <source>
        <dbReference type="RuleBase" id="RU363032"/>
    </source>
</evidence>
<dbReference type="PANTHER" id="PTHR30465">
    <property type="entry name" value="INNER MEMBRANE ABC TRANSPORTER"/>
    <property type="match status" value="1"/>
</dbReference>
<protein>
    <submittedName>
        <fullName evidence="9">ABC transporter permease</fullName>
    </submittedName>
</protein>
<dbReference type="SUPFAM" id="SSF161098">
    <property type="entry name" value="MetI-like"/>
    <property type="match status" value="1"/>
</dbReference>
<evidence type="ECO:0000313" key="9">
    <source>
        <dbReference type="EMBL" id="HGY38360.1"/>
    </source>
</evidence>
<gene>
    <name evidence="9" type="ORF">ENW11_00895</name>
</gene>
<comment type="caution">
    <text evidence="9">The sequence shown here is derived from an EMBL/GenBank/DDBJ whole genome shotgun (WGS) entry which is preliminary data.</text>
</comment>
<evidence type="ECO:0000256" key="2">
    <source>
        <dbReference type="ARBA" id="ARBA00022448"/>
    </source>
</evidence>